<dbReference type="GO" id="GO:0005737">
    <property type="term" value="C:cytoplasm"/>
    <property type="evidence" value="ECO:0007669"/>
    <property type="project" value="TreeGrafter"/>
</dbReference>
<comment type="caution">
    <text evidence="4">The sequence shown here is derived from an EMBL/GenBank/DDBJ whole genome shotgun (WGS) entry which is preliminary data.</text>
</comment>
<feature type="domain" description="Arrestin C-terminal-like" evidence="3">
    <location>
        <begin position="233"/>
        <end position="391"/>
    </location>
</feature>
<evidence type="ECO:0000256" key="1">
    <source>
        <dbReference type="ARBA" id="ARBA00005298"/>
    </source>
</evidence>
<keyword evidence="5" id="KW-1185">Reference proteome</keyword>
<dbReference type="InterPro" id="IPR000698">
    <property type="entry name" value="Arrestin"/>
</dbReference>
<organism evidence="4 5">
    <name type="scientific">Scylla paramamosain</name>
    <name type="common">Mud crab</name>
    <dbReference type="NCBI Taxonomy" id="85552"/>
    <lineage>
        <taxon>Eukaryota</taxon>
        <taxon>Metazoa</taxon>
        <taxon>Ecdysozoa</taxon>
        <taxon>Arthropoda</taxon>
        <taxon>Crustacea</taxon>
        <taxon>Multicrustacea</taxon>
        <taxon>Malacostraca</taxon>
        <taxon>Eumalacostraca</taxon>
        <taxon>Eucarida</taxon>
        <taxon>Decapoda</taxon>
        <taxon>Pleocyemata</taxon>
        <taxon>Brachyura</taxon>
        <taxon>Eubrachyura</taxon>
        <taxon>Portunoidea</taxon>
        <taxon>Portunidae</taxon>
        <taxon>Portuninae</taxon>
        <taxon>Scylla</taxon>
    </lineage>
</organism>
<name>A0AAW0UXN9_SCYPA</name>
<dbReference type="InterPro" id="IPR014752">
    <property type="entry name" value="Arrestin-like_C"/>
</dbReference>
<dbReference type="SMART" id="SM01017">
    <property type="entry name" value="Arrestin_C"/>
    <property type="match status" value="1"/>
</dbReference>
<dbReference type="FunFam" id="2.60.40.840:FF:000002">
    <property type="entry name" value="Arrestin 3"/>
    <property type="match status" value="1"/>
</dbReference>
<dbReference type="PANTHER" id="PTHR11792:SF23">
    <property type="entry name" value="PHOSRESTIN-1"/>
    <property type="match status" value="1"/>
</dbReference>
<dbReference type="Gene3D" id="2.60.40.640">
    <property type="match status" value="1"/>
</dbReference>
<dbReference type="SUPFAM" id="SSF81296">
    <property type="entry name" value="E set domains"/>
    <property type="match status" value="2"/>
</dbReference>
<evidence type="ECO:0000313" key="5">
    <source>
        <dbReference type="Proteomes" id="UP001487740"/>
    </source>
</evidence>
<dbReference type="InterPro" id="IPR011022">
    <property type="entry name" value="Arrestin_C-like"/>
</dbReference>
<dbReference type="GO" id="GO:0016060">
    <property type="term" value="P:negative regulation of phospholipase C-activating phototransduction signaling pathway"/>
    <property type="evidence" value="ECO:0007669"/>
    <property type="project" value="UniProtKB-ARBA"/>
</dbReference>
<proteinExistence type="inferred from homology"/>
<dbReference type="PANTHER" id="PTHR11792">
    <property type="entry name" value="ARRESTIN"/>
    <property type="match status" value="1"/>
</dbReference>
<dbReference type="Pfam" id="PF02752">
    <property type="entry name" value="Arrestin_C"/>
    <property type="match status" value="1"/>
</dbReference>
<dbReference type="InterPro" id="IPR011021">
    <property type="entry name" value="Arrestin-like_N"/>
</dbReference>
<dbReference type="PRINTS" id="PR00309">
    <property type="entry name" value="ARRESTIN"/>
</dbReference>
<dbReference type="GO" id="GO:0002031">
    <property type="term" value="P:G protein-coupled receptor internalization"/>
    <property type="evidence" value="ECO:0007669"/>
    <property type="project" value="TreeGrafter"/>
</dbReference>
<evidence type="ECO:0000313" key="4">
    <source>
        <dbReference type="EMBL" id="KAK8403998.1"/>
    </source>
</evidence>
<protein>
    <recommendedName>
        <fullName evidence="3">Arrestin C-terminal-like domain-containing protein</fullName>
    </recommendedName>
</protein>
<dbReference type="InterPro" id="IPR014756">
    <property type="entry name" value="Ig_E-set"/>
</dbReference>
<dbReference type="EMBL" id="JARAKH010000005">
    <property type="protein sequence ID" value="KAK8403998.1"/>
    <property type="molecule type" value="Genomic_DNA"/>
</dbReference>
<dbReference type="GO" id="GO:0001664">
    <property type="term" value="F:G protein-coupled receptor binding"/>
    <property type="evidence" value="ECO:0007669"/>
    <property type="project" value="TreeGrafter"/>
</dbReference>
<dbReference type="GO" id="GO:0045494">
    <property type="term" value="P:photoreceptor cell maintenance"/>
    <property type="evidence" value="ECO:0007669"/>
    <property type="project" value="UniProtKB-ARBA"/>
</dbReference>
<dbReference type="Proteomes" id="UP001487740">
    <property type="component" value="Unassembled WGS sequence"/>
</dbReference>
<reference evidence="4 5" key="1">
    <citation type="submission" date="2023-03" db="EMBL/GenBank/DDBJ databases">
        <title>High-quality genome of Scylla paramamosain provides insights in environmental adaptation.</title>
        <authorList>
            <person name="Zhang L."/>
        </authorList>
    </citation>
    <scope>NUCLEOTIDE SEQUENCE [LARGE SCALE GENOMIC DNA]</scope>
    <source>
        <strain evidence="4">LZ_2023a</strain>
        <tissue evidence="4">Muscle</tissue>
    </source>
</reference>
<dbReference type="GO" id="GO:0007165">
    <property type="term" value="P:signal transduction"/>
    <property type="evidence" value="ECO:0007669"/>
    <property type="project" value="InterPro"/>
</dbReference>
<evidence type="ECO:0000256" key="2">
    <source>
        <dbReference type="ARBA" id="ARBA00022606"/>
    </source>
</evidence>
<dbReference type="Pfam" id="PF00339">
    <property type="entry name" value="Arrestin_N"/>
    <property type="match status" value="1"/>
</dbReference>
<dbReference type="InterPro" id="IPR014753">
    <property type="entry name" value="Arrestin_N"/>
</dbReference>
<dbReference type="GO" id="GO:0007608">
    <property type="term" value="P:sensory perception of smell"/>
    <property type="evidence" value="ECO:0007669"/>
    <property type="project" value="UniProtKB-ARBA"/>
</dbReference>
<evidence type="ECO:0000259" key="3">
    <source>
        <dbReference type="SMART" id="SM01017"/>
    </source>
</evidence>
<comment type="similarity">
    <text evidence="1">Belongs to the arrestin family.</text>
</comment>
<dbReference type="AlphaFoldDB" id="A0AAW0UXN9"/>
<keyword evidence="2" id="KW-0716">Sensory transduction</keyword>
<sequence length="426" mass="45956">MKSIYAALRPSLAIPLLFFVEQALPSDSSSRSFSSEKLKPTSMVNAVKVFKKTAPNGKITAYLGRRDFVDNTSTTEPVDGVVVCDNDYLRGRKVFATVTVTYRFGREEDEVMGLNFSKEMQLATQQIYPAANQAELTSVQDRLIKKLGANAYPFAVTLPETAPASVQLHSGDEDTAKPLGVIYELRVFVGDKADEKPHRRNSVALAVRKVQYSPASGSKRQPSTLVSKGFALSSGKLNMEVTLDKEIYYHGEQVKANLSINNASKKTVKNIKCAVVQHVEVTMTNSQFTREVSSLESKEGCPITPGSNLAKAFTLTPLASSNKNKSGIALDGTLKDTDANLASSTLVAAGKNPNDALGIVVSYSLRVKLNCGAIGGELVADLPFKLLHPAPGAAVKARPDASYTGGEDLEFEDFARLRRGQSVDQA</sequence>
<accession>A0AAW0UXN9</accession>
<dbReference type="Gene3D" id="2.60.40.840">
    <property type="match status" value="1"/>
</dbReference>
<gene>
    <name evidence="4" type="ORF">O3P69_000213</name>
</gene>